<name>A0A165G532_EXIGL</name>
<gene>
    <name evidence="1" type="ORF">EXIGLDRAFT_795041</name>
</gene>
<protein>
    <submittedName>
        <fullName evidence="1">Uncharacterized protein</fullName>
    </submittedName>
</protein>
<evidence type="ECO:0000313" key="2">
    <source>
        <dbReference type="Proteomes" id="UP000077266"/>
    </source>
</evidence>
<organism evidence="1 2">
    <name type="scientific">Exidia glandulosa HHB12029</name>
    <dbReference type="NCBI Taxonomy" id="1314781"/>
    <lineage>
        <taxon>Eukaryota</taxon>
        <taxon>Fungi</taxon>
        <taxon>Dikarya</taxon>
        <taxon>Basidiomycota</taxon>
        <taxon>Agaricomycotina</taxon>
        <taxon>Agaricomycetes</taxon>
        <taxon>Auriculariales</taxon>
        <taxon>Exidiaceae</taxon>
        <taxon>Exidia</taxon>
    </lineage>
</organism>
<reference evidence="1 2" key="1">
    <citation type="journal article" date="2016" name="Mol. Biol. Evol.">
        <title>Comparative Genomics of Early-Diverging Mushroom-Forming Fungi Provides Insights into the Origins of Lignocellulose Decay Capabilities.</title>
        <authorList>
            <person name="Nagy L.G."/>
            <person name="Riley R."/>
            <person name="Tritt A."/>
            <person name="Adam C."/>
            <person name="Daum C."/>
            <person name="Floudas D."/>
            <person name="Sun H."/>
            <person name="Yadav J.S."/>
            <person name="Pangilinan J."/>
            <person name="Larsson K.H."/>
            <person name="Matsuura K."/>
            <person name="Barry K."/>
            <person name="Labutti K."/>
            <person name="Kuo R."/>
            <person name="Ohm R.A."/>
            <person name="Bhattacharya S.S."/>
            <person name="Shirouzu T."/>
            <person name="Yoshinaga Y."/>
            <person name="Martin F.M."/>
            <person name="Grigoriev I.V."/>
            <person name="Hibbett D.S."/>
        </authorList>
    </citation>
    <scope>NUCLEOTIDE SEQUENCE [LARGE SCALE GENOMIC DNA]</scope>
    <source>
        <strain evidence="1 2">HHB12029</strain>
    </source>
</reference>
<accession>A0A165G532</accession>
<evidence type="ECO:0000313" key="1">
    <source>
        <dbReference type="EMBL" id="KZV89993.1"/>
    </source>
</evidence>
<dbReference type="InParanoid" id="A0A165G532"/>
<dbReference type="EMBL" id="KV426058">
    <property type="protein sequence ID" value="KZV89993.1"/>
    <property type="molecule type" value="Genomic_DNA"/>
</dbReference>
<sequence length="514" mass="57500">MPFTSTSALLPLLATTPAPPCHSPGVHLAAVDITSTSQLCRRLSGLMDGAVMTHNLSIGPGHRRNVRQQGSLAQYGTARVHLKTCFTLRLLGFSPEHAEYHLAPTTAIPLNSIATPCTPKFSTFGAPRPSSSWPLSTAPHFDSVPFLALNTSRGVAIRDRTRPFLVADMRHSHTDPRIRADYYVQQYVEPHSFIRHCFARGVVSQFTALTDGALDSEFGAFRNTASCYLVQPSLTAKFGHSHADTWSLNYYVQQYRSSLLATAAVTSAGRVPRIDAATFSGLLLLCSQSTFAPYMKRWRVRASLSPQALFSFSSVSVWAVILVMARTSTLLVVLSSGPAPPRSTRQWMSFHSLWCMLRYGYMRDELSSGRRLSVVCAYNALDEPYRRLVVYSVFAFSRRVRYEAVRLTWVRGRRRRVPTRSLASFYTSQRVSLRDVLAIGSHPVSTGSPYAFLSHCGDILCLFGREFHSDQSDFGSMFSSISRVIRLDQLIYIPYRSIRHYNAILVDYPERLCL</sequence>
<dbReference type="Proteomes" id="UP000077266">
    <property type="component" value="Unassembled WGS sequence"/>
</dbReference>
<keyword evidence="2" id="KW-1185">Reference proteome</keyword>
<dbReference type="AlphaFoldDB" id="A0A165G532"/>
<proteinExistence type="predicted"/>